<evidence type="ECO:0000313" key="3">
    <source>
        <dbReference type="EMBL" id="JAD86583.1"/>
    </source>
</evidence>
<dbReference type="AlphaFoldDB" id="A0A0A9DIV3"/>
<accession>A0A0A9DIV3</accession>
<feature type="region of interest" description="Disordered" evidence="1">
    <location>
        <begin position="120"/>
        <end position="142"/>
    </location>
</feature>
<sequence>MLLRFHSSCCCCLWLNLLGLLLLLCVFLCHRPLTSGSHPDNPVLVIARAACRAAALCFLLLSHIYDVVPAPDTNIVAAFAWLELLVSDVHLLGTERAGAISIVAHGRHWRGLRLRDSRNRKETLEGDGEGEGEGGGRSGAGD</sequence>
<name>A0A0A9DIV3_ARUDO</name>
<evidence type="ECO:0000256" key="1">
    <source>
        <dbReference type="SAM" id="MobiDB-lite"/>
    </source>
</evidence>
<organism evidence="3">
    <name type="scientific">Arundo donax</name>
    <name type="common">Giant reed</name>
    <name type="synonym">Donax arundinaceus</name>
    <dbReference type="NCBI Taxonomy" id="35708"/>
    <lineage>
        <taxon>Eukaryota</taxon>
        <taxon>Viridiplantae</taxon>
        <taxon>Streptophyta</taxon>
        <taxon>Embryophyta</taxon>
        <taxon>Tracheophyta</taxon>
        <taxon>Spermatophyta</taxon>
        <taxon>Magnoliopsida</taxon>
        <taxon>Liliopsida</taxon>
        <taxon>Poales</taxon>
        <taxon>Poaceae</taxon>
        <taxon>PACMAD clade</taxon>
        <taxon>Arundinoideae</taxon>
        <taxon>Arundineae</taxon>
        <taxon>Arundo</taxon>
    </lineage>
</organism>
<keyword evidence="2" id="KW-0732">Signal</keyword>
<protein>
    <submittedName>
        <fullName evidence="3">Uncharacterized protein</fullName>
    </submittedName>
</protein>
<feature type="compositionally biased region" description="Gly residues" evidence="1">
    <location>
        <begin position="133"/>
        <end position="142"/>
    </location>
</feature>
<evidence type="ECO:0000256" key="2">
    <source>
        <dbReference type="SAM" id="SignalP"/>
    </source>
</evidence>
<proteinExistence type="predicted"/>
<feature type="chain" id="PRO_5002044978" evidence="2">
    <location>
        <begin position="37"/>
        <end position="142"/>
    </location>
</feature>
<feature type="signal peptide" evidence="2">
    <location>
        <begin position="1"/>
        <end position="36"/>
    </location>
</feature>
<reference evidence="3" key="2">
    <citation type="journal article" date="2015" name="Data Brief">
        <title>Shoot transcriptome of the giant reed, Arundo donax.</title>
        <authorList>
            <person name="Barrero R.A."/>
            <person name="Guerrero F.D."/>
            <person name="Moolhuijzen P."/>
            <person name="Goolsby J.A."/>
            <person name="Tidwell J."/>
            <person name="Bellgard S.E."/>
            <person name="Bellgard M.I."/>
        </authorList>
    </citation>
    <scope>NUCLEOTIDE SEQUENCE</scope>
    <source>
        <tissue evidence="3">Shoot tissue taken approximately 20 cm above the soil surface</tissue>
    </source>
</reference>
<reference evidence="3" key="1">
    <citation type="submission" date="2014-09" db="EMBL/GenBank/DDBJ databases">
        <authorList>
            <person name="Magalhaes I.L.F."/>
            <person name="Oliveira U."/>
            <person name="Santos F.R."/>
            <person name="Vidigal T.H.D.A."/>
            <person name="Brescovit A.D."/>
            <person name="Santos A.J."/>
        </authorList>
    </citation>
    <scope>NUCLEOTIDE SEQUENCE</scope>
    <source>
        <tissue evidence="3">Shoot tissue taken approximately 20 cm above the soil surface</tissue>
    </source>
</reference>
<dbReference type="EMBL" id="GBRH01211312">
    <property type="protein sequence ID" value="JAD86583.1"/>
    <property type="molecule type" value="Transcribed_RNA"/>
</dbReference>